<comment type="caution">
    <text evidence="1">The sequence shown here is derived from an EMBL/GenBank/DDBJ whole genome shotgun (WGS) entry which is preliminary data.</text>
</comment>
<dbReference type="AlphaFoldDB" id="F0FAE8"/>
<accession>F0FAE8</accession>
<proteinExistence type="predicted"/>
<gene>
    <name evidence="1" type="ORF">HMPREF9141_2565</name>
</gene>
<name>F0FAE8_9BACT</name>
<evidence type="ECO:0000313" key="2">
    <source>
        <dbReference type="Proteomes" id="UP000005697"/>
    </source>
</evidence>
<sequence length="51" mass="5750">MYASLLNNASFSTEKYVSPVLSPSFAHENRKIQGELTMLIYGQKSGGRKWL</sequence>
<dbReference type="Proteomes" id="UP000005697">
    <property type="component" value="Unassembled WGS sequence"/>
</dbReference>
<dbReference type="EMBL" id="AEWX01000043">
    <property type="protein sequence ID" value="EGC18872.1"/>
    <property type="molecule type" value="Genomic_DNA"/>
</dbReference>
<keyword evidence="2" id="KW-1185">Reference proteome</keyword>
<reference evidence="1 2" key="1">
    <citation type="submission" date="2011-01" db="EMBL/GenBank/DDBJ databases">
        <authorList>
            <person name="Muzny D."/>
            <person name="Qin X."/>
            <person name="Deng J."/>
            <person name="Jiang H."/>
            <person name="Liu Y."/>
            <person name="Qu J."/>
            <person name="Song X.-Z."/>
            <person name="Zhang L."/>
            <person name="Thornton R."/>
            <person name="Coyle M."/>
            <person name="Francisco L."/>
            <person name="Jackson L."/>
            <person name="Javaid M."/>
            <person name="Korchina V."/>
            <person name="Kovar C."/>
            <person name="Mata R."/>
            <person name="Mathew T."/>
            <person name="Ngo R."/>
            <person name="Nguyen L."/>
            <person name="Nguyen N."/>
            <person name="Okwuonu G."/>
            <person name="Ongeri F."/>
            <person name="Pham C."/>
            <person name="Simmons D."/>
            <person name="Wilczek-Boney K."/>
            <person name="Hale W."/>
            <person name="Jakkamsetti A."/>
            <person name="Pham P."/>
            <person name="Ruth R."/>
            <person name="San Lucas F."/>
            <person name="Warren J."/>
            <person name="Zhang J."/>
            <person name="Zhao Z."/>
            <person name="Zhou C."/>
            <person name="Zhu D."/>
            <person name="Lee S."/>
            <person name="Bess C."/>
            <person name="Blankenburg K."/>
            <person name="Forbes L."/>
            <person name="Fu Q."/>
            <person name="Gubbala S."/>
            <person name="Hirani K."/>
            <person name="Jayaseelan J.C."/>
            <person name="Lara F."/>
            <person name="Munidasa M."/>
            <person name="Palculict T."/>
            <person name="Patil S."/>
            <person name="Pu L.-L."/>
            <person name="Saada N."/>
            <person name="Tang L."/>
            <person name="Weissenberger G."/>
            <person name="Zhu Y."/>
            <person name="Hemphill L."/>
            <person name="Shang Y."/>
            <person name="Youmans B."/>
            <person name="Ayvaz T."/>
            <person name="Ross M."/>
            <person name="Santibanez J."/>
            <person name="Aqrawi P."/>
            <person name="Gross S."/>
            <person name="Joshi V."/>
            <person name="Fowler G."/>
            <person name="Nazareth L."/>
            <person name="Reid J."/>
            <person name="Worley K."/>
            <person name="Petrosino J."/>
            <person name="Highlander S."/>
            <person name="Gibbs R."/>
        </authorList>
    </citation>
    <scope>NUCLEOTIDE SEQUENCE [LARGE SCALE GENOMIC DNA]</scope>
    <source>
        <strain evidence="1 2">DSM 16608</strain>
    </source>
</reference>
<dbReference type="HOGENOM" id="CLU_3102179_0_0_10"/>
<protein>
    <submittedName>
        <fullName evidence="1">Uncharacterized protein</fullName>
    </submittedName>
</protein>
<evidence type="ECO:0000313" key="1">
    <source>
        <dbReference type="EMBL" id="EGC18872.1"/>
    </source>
</evidence>
<organism evidence="1 2">
    <name type="scientific">Prevotella multiformis DSM 16608</name>
    <dbReference type="NCBI Taxonomy" id="888743"/>
    <lineage>
        <taxon>Bacteria</taxon>
        <taxon>Pseudomonadati</taxon>
        <taxon>Bacteroidota</taxon>
        <taxon>Bacteroidia</taxon>
        <taxon>Bacteroidales</taxon>
        <taxon>Prevotellaceae</taxon>
        <taxon>Prevotella</taxon>
    </lineage>
</organism>